<reference evidence="2 3" key="1">
    <citation type="journal article" date="2024" name="Dis. Aquat. Organ.">
        <title>Francisella sciaenopsi sp. nov. isolated from diseased red drum Sciaenops ocellatus in Florida, USA.</title>
        <authorList>
            <person name="Kawahara M."/>
            <person name="Cody T.T."/>
            <person name="Yanong R.P.E."/>
            <person name="Henderson E."/>
            <person name="Yazdi Z."/>
            <person name="Soto E."/>
        </authorList>
    </citation>
    <scope>NUCLEOTIDE SEQUENCE [LARGE SCALE GENOMIC DNA]</scope>
    <source>
        <strain evidence="2 3">R22-20-7</strain>
    </source>
</reference>
<dbReference type="SUPFAM" id="SSF111369">
    <property type="entry name" value="HlyD-like secretion proteins"/>
    <property type="match status" value="1"/>
</dbReference>
<keyword evidence="1" id="KW-0812">Transmembrane</keyword>
<dbReference type="RefSeq" id="WP_407877031.1">
    <property type="nucleotide sequence ID" value="NZ_BTHG01000002.1"/>
</dbReference>
<name>A0ABQ6PE36_9GAMM</name>
<proteinExistence type="predicted"/>
<dbReference type="EMBL" id="BTHG01000002">
    <property type="protein sequence ID" value="GMN89205.1"/>
    <property type="molecule type" value="Genomic_DNA"/>
</dbReference>
<sequence length="258" mass="28950">MNKFKKIIILSTILIIIILSGVLYYFFQPDQKVIPGYVSTNIRYIASEESGKLLQLNVTEGQSVDKGTLLYSLDSKRKLSKNEVSASANIVGANADLEYAKDQYLRQKELLKYQGTSKKDYQSAYANYIKAKARVDSATVKSIEKAYVYQIYYRPGEIVGAYNPVLSLINPNDVYVVFYVSKYDINKIHLGDELNISTDTGSSTTAIVKYISKDAEYTPPLLYGINADSEISFEVKANINYKADESNIHVGEPVRIVL</sequence>
<dbReference type="Gene3D" id="2.40.30.170">
    <property type="match status" value="1"/>
</dbReference>
<evidence type="ECO:0000313" key="2">
    <source>
        <dbReference type="EMBL" id="GMN89205.1"/>
    </source>
</evidence>
<dbReference type="PANTHER" id="PTHR30386">
    <property type="entry name" value="MEMBRANE FUSION SUBUNIT OF EMRAB-TOLC MULTIDRUG EFFLUX PUMP"/>
    <property type="match status" value="1"/>
</dbReference>
<evidence type="ECO:0000256" key="1">
    <source>
        <dbReference type="SAM" id="Phobius"/>
    </source>
</evidence>
<protein>
    <submittedName>
        <fullName evidence="2">Efflux RND transporter periplasmic adaptor subunit</fullName>
    </submittedName>
</protein>
<comment type="caution">
    <text evidence="2">The sequence shown here is derived from an EMBL/GenBank/DDBJ whole genome shotgun (WGS) entry which is preliminary data.</text>
</comment>
<keyword evidence="1" id="KW-0472">Membrane</keyword>
<evidence type="ECO:0000313" key="3">
    <source>
        <dbReference type="Proteomes" id="UP001628164"/>
    </source>
</evidence>
<dbReference type="InterPro" id="IPR050739">
    <property type="entry name" value="MFP"/>
</dbReference>
<gene>
    <name evidence="2" type="ORF">fsci_06910</name>
</gene>
<accession>A0ABQ6PE36</accession>
<keyword evidence="1" id="KW-1133">Transmembrane helix</keyword>
<feature type="transmembrane region" description="Helical" evidence="1">
    <location>
        <begin position="7"/>
        <end position="27"/>
    </location>
</feature>
<organism evidence="2 3">
    <name type="scientific">Francisella sciaenopsi</name>
    <dbReference type="NCBI Taxonomy" id="3055034"/>
    <lineage>
        <taxon>Bacteria</taxon>
        <taxon>Pseudomonadati</taxon>
        <taxon>Pseudomonadota</taxon>
        <taxon>Gammaproteobacteria</taxon>
        <taxon>Thiotrichales</taxon>
        <taxon>Francisellaceae</taxon>
        <taxon>Francisella</taxon>
    </lineage>
</organism>
<dbReference type="Gene3D" id="1.10.287.470">
    <property type="entry name" value="Helix hairpin bin"/>
    <property type="match status" value="1"/>
</dbReference>
<keyword evidence="3" id="KW-1185">Reference proteome</keyword>
<dbReference type="Proteomes" id="UP001628164">
    <property type="component" value="Unassembled WGS sequence"/>
</dbReference>